<feature type="domain" description="Glycoside hydrolase family 5 C-terminal" evidence="1">
    <location>
        <begin position="1"/>
        <end position="66"/>
    </location>
</feature>
<evidence type="ECO:0000313" key="2">
    <source>
        <dbReference type="EMBL" id="RJE19870.1"/>
    </source>
</evidence>
<dbReference type="GO" id="GO:0016787">
    <property type="term" value="F:hydrolase activity"/>
    <property type="evidence" value="ECO:0007669"/>
    <property type="project" value="UniProtKB-KW"/>
</dbReference>
<sequence length="97" mass="11149">MSLTAKVRTEQDAPTELYLPDYHFPATQTVLTVSDGEWTIDYEEINGVKVQHLKWWHPEGDQEIKIEGVKHKPGELMNDPGEVSYLEQCQKEGCVMM</sequence>
<dbReference type="AlphaFoldDB" id="A0A3A2ZB87"/>
<proteinExistence type="predicted"/>
<evidence type="ECO:0000259" key="1">
    <source>
        <dbReference type="Pfam" id="PF18564"/>
    </source>
</evidence>
<dbReference type="Proteomes" id="UP000266188">
    <property type="component" value="Unassembled WGS sequence"/>
</dbReference>
<dbReference type="STRING" id="2070753.A0A3A2ZB87"/>
<dbReference type="InterPro" id="IPR041036">
    <property type="entry name" value="GH5_C"/>
</dbReference>
<protein>
    <submittedName>
        <fullName evidence="2">Hydrolase</fullName>
    </submittedName>
</protein>
<keyword evidence="3" id="KW-1185">Reference proteome</keyword>
<dbReference type="Pfam" id="PF18564">
    <property type="entry name" value="Glyco_hydro_5_C"/>
    <property type="match status" value="1"/>
</dbReference>
<reference evidence="3" key="1">
    <citation type="submission" date="2017-02" db="EMBL/GenBank/DDBJ databases">
        <authorList>
            <person name="Tafer H."/>
            <person name="Lopandic K."/>
        </authorList>
    </citation>
    <scope>NUCLEOTIDE SEQUENCE [LARGE SCALE GENOMIC DNA]</scope>
    <source>
        <strain evidence="3">CBS 366.77</strain>
    </source>
</reference>
<name>A0A3A2ZB87_9EURO</name>
<dbReference type="EMBL" id="MVGC01000361">
    <property type="protein sequence ID" value="RJE19870.1"/>
    <property type="molecule type" value="Genomic_DNA"/>
</dbReference>
<organism evidence="2 3">
    <name type="scientific">Aspergillus sclerotialis</name>
    <dbReference type="NCBI Taxonomy" id="2070753"/>
    <lineage>
        <taxon>Eukaryota</taxon>
        <taxon>Fungi</taxon>
        <taxon>Dikarya</taxon>
        <taxon>Ascomycota</taxon>
        <taxon>Pezizomycotina</taxon>
        <taxon>Eurotiomycetes</taxon>
        <taxon>Eurotiomycetidae</taxon>
        <taxon>Eurotiales</taxon>
        <taxon>Aspergillaceae</taxon>
        <taxon>Aspergillus</taxon>
        <taxon>Aspergillus subgen. Polypaecilum</taxon>
    </lineage>
</organism>
<evidence type="ECO:0000313" key="3">
    <source>
        <dbReference type="Proteomes" id="UP000266188"/>
    </source>
</evidence>
<keyword evidence="2" id="KW-0378">Hydrolase</keyword>
<comment type="caution">
    <text evidence="2">The sequence shown here is derived from an EMBL/GenBank/DDBJ whole genome shotgun (WGS) entry which is preliminary data.</text>
</comment>
<dbReference type="OrthoDB" id="9971853at2759"/>
<accession>A0A3A2ZB87</accession>
<gene>
    <name evidence="2" type="ORF">PHISCL_07787</name>
</gene>